<evidence type="ECO:0000313" key="1">
    <source>
        <dbReference type="EMBL" id="RDU69571.1"/>
    </source>
</evidence>
<reference evidence="1 2" key="1">
    <citation type="submission" date="2018-04" db="EMBL/GenBank/DDBJ databases">
        <title>Novel Campyloabacter and Helicobacter Species and Strains.</title>
        <authorList>
            <person name="Mannion A.J."/>
            <person name="Shen Z."/>
            <person name="Fox J.G."/>
        </authorList>
    </citation>
    <scope>NUCLEOTIDE SEQUENCE [LARGE SCALE GENOMIC DNA]</scope>
    <source>
        <strain evidence="1 2">ATCC 700242</strain>
    </source>
</reference>
<dbReference type="RefSeq" id="WP_104724470.1">
    <property type="nucleotide sequence ID" value="NZ_FZNE01000003.1"/>
</dbReference>
<sequence>MKLDILQNPNITLEDNAFFFSLPTQNIPPASQTIFKHNQKELEALSEYFGGESGGNFSFLSGAFSELLLSLHTHKHNIALALSNHQQAYQSYHLLKSIIPITPILPTQESGIIENLNRFNSCDTFIIPYINQDLLTINPIQKLIKQREDALFIIDISYAVRFGLKPKIEKNTIFLCDCESLGFLRGHGVFLSSLSHTHYFSPTRYTHQLYGTLLQKIKSYCTPKEDKKEEFFSLLNHKDISLFAPLTHSLCNTLALRLKGVKARNLLQSLQIEGINVINGQECLFGFSRPSFLLQEMGYTELISRELLSISFTDFDPKIPSILAHHYNQLRTLEI</sequence>
<gene>
    <name evidence="1" type="ORF">CQA62_02675</name>
</gene>
<keyword evidence="2" id="KW-1185">Reference proteome</keyword>
<dbReference type="Gene3D" id="3.90.1150.10">
    <property type="entry name" value="Aspartate Aminotransferase, domain 1"/>
    <property type="match status" value="1"/>
</dbReference>
<dbReference type="InterPro" id="IPR015422">
    <property type="entry name" value="PyrdxlP-dep_Trfase_small"/>
</dbReference>
<protein>
    <submittedName>
        <fullName evidence="1">Uncharacterized protein</fullName>
    </submittedName>
</protein>
<dbReference type="EMBL" id="NXLU01000002">
    <property type="protein sequence ID" value="RDU69571.1"/>
    <property type="molecule type" value="Genomic_DNA"/>
</dbReference>
<dbReference type="Proteomes" id="UP000257067">
    <property type="component" value="Unassembled WGS sequence"/>
</dbReference>
<dbReference type="AlphaFoldDB" id="A0A3D8IYE0"/>
<evidence type="ECO:0000313" key="2">
    <source>
        <dbReference type="Proteomes" id="UP000257067"/>
    </source>
</evidence>
<dbReference type="OrthoDB" id="5343166at2"/>
<dbReference type="InterPro" id="IPR015424">
    <property type="entry name" value="PyrdxlP-dep_Trfase"/>
</dbReference>
<proteinExistence type="predicted"/>
<dbReference type="SUPFAM" id="SSF53383">
    <property type="entry name" value="PLP-dependent transferases"/>
    <property type="match status" value="1"/>
</dbReference>
<name>A0A3D8IYE0_9HELI</name>
<organism evidence="1 2">
    <name type="scientific">Helicobacter cholecystus</name>
    <dbReference type="NCBI Taxonomy" id="45498"/>
    <lineage>
        <taxon>Bacteria</taxon>
        <taxon>Pseudomonadati</taxon>
        <taxon>Campylobacterota</taxon>
        <taxon>Epsilonproteobacteria</taxon>
        <taxon>Campylobacterales</taxon>
        <taxon>Helicobacteraceae</taxon>
        <taxon>Helicobacter</taxon>
    </lineage>
</organism>
<accession>A0A3D8IYE0</accession>
<comment type="caution">
    <text evidence="1">The sequence shown here is derived from an EMBL/GenBank/DDBJ whole genome shotgun (WGS) entry which is preliminary data.</text>
</comment>